<gene>
    <name evidence="2" type="ORF">PCOR1329_LOCUS62753</name>
</gene>
<protein>
    <submittedName>
        <fullName evidence="2">Uncharacterized protein</fullName>
    </submittedName>
</protein>
<sequence length="212" mass="23454">MNRINNPINLPNEMSFITLPSVQSFSTDVSVVSPSWLVPAPHAPWPCVEMLCAYLTRFVVRGSYDVKSHSKWVLCPRRSGPSAYLLLMWRLKASAHADTEMFVMHQVKPFVNSGMPEADAQDIFDGMSHIAEDEEEAVSDLISAQEENLETLRKIMCAVQETRATRSSTRWTTSGGRSRESVLRGPRPRGGWKDREVGSSSSAAGGGRAAEL</sequence>
<dbReference type="Proteomes" id="UP001189429">
    <property type="component" value="Unassembled WGS sequence"/>
</dbReference>
<evidence type="ECO:0000313" key="2">
    <source>
        <dbReference type="EMBL" id="CAK0879283.1"/>
    </source>
</evidence>
<dbReference type="EMBL" id="CAUYUJ010017937">
    <property type="protein sequence ID" value="CAK0879283.1"/>
    <property type="molecule type" value="Genomic_DNA"/>
</dbReference>
<evidence type="ECO:0000313" key="3">
    <source>
        <dbReference type="Proteomes" id="UP001189429"/>
    </source>
</evidence>
<feature type="compositionally biased region" description="Low complexity" evidence="1">
    <location>
        <begin position="163"/>
        <end position="176"/>
    </location>
</feature>
<feature type="region of interest" description="Disordered" evidence="1">
    <location>
        <begin position="163"/>
        <end position="212"/>
    </location>
</feature>
<keyword evidence="3" id="KW-1185">Reference proteome</keyword>
<organism evidence="2 3">
    <name type="scientific">Prorocentrum cordatum</name>
    <dbReference type="NCBI Taxonomy" id="2364126"/>
    <lineage>
        <taxon>Eukaryota</taxon>
        <taxon>Sar</taxon>
        <taxon>Alveolata</taxon>
        <taxon>Dinophyceae</taxon>
        <taxon>Prorocentrales</taxon>
        <taxon>Prorocentraceae</taxon>
        <taxon>Prorocentrum</taxon>
    </lineage>
</organism>
<evidence type="ECO:0000256" key="1">
    <source>
        <dbReference type="SAM" id="MobiDB-lite"/>
    </source>
</evidence>
<comment type="caution">
    <text evidence="2">The sequence shown here is derived from an EMBL/GenBank/DDBJ whole genome shotgun (WGS) entry which is preliminary data.</text>
</comment>
<name>A0ABN9VZZ0_9DINO</name>
<accession>A0ABN9VZZ0</accession>
<reference evidence="2" key="1">
    <citation type="submission" date="2023-10" db="EMBL/GenBank/DDBJ databases">
        <authorList>
            <person name="Chen Y."/>
            <person name="Shah S."/>
            <person name="Dougan E. K."/>
            <person name="Thang M."/>
            <person name="Chan C."/>
        </authorList>
    </citation>
    <scope>NUCLEOTIDE SEQUENCE [LARGE SCALE GENOMIC DNA]</scope>
</reference>
<proteinExistence type="predicted"/>